<protein>
    <submittedName>
        <fullName evidence="1">Uncharacterized protein</fullName>
    </submittedName>
</protein>
<organism evidence="1 2">
    <name type="scientific">Natronoarchaeum mannanilyticum</name>
    <dbReference type="NCBI Taxonomy" id="926360"/>
    <lineage>
        <taxon>Archaea</taxon>
        <taxon>Methanobacteriati</taxon>
        <taxon>Methanobacteriota</taxon>
        <taxon>Stenosarchaea group</taxon>
        <taxon>Halobacteria</taxon>
        <taxon>Halobacteriales</taxon>
        <taxon>Natronoarchaeaceae</taxon>
    </lineage>
</organism>
<accession>A0AAV3TB73</accession>
<dbReference type="AlphaFoldDB" id="A0AAV3TB73"/>
<dbReference type="RefSeq" id="WP_343773947.1">
    <property type="nucleotide sequence ID" value="NZ_BAAADV010000003.1"/>
</dbReference>
<sequence length="124" mass="13246">MDDDSAAVASTFVERFGDGAFDEADELVHPDGPMEGAGDAAMIFSLVLTDFIVTLLLRSVPTEVTETTTIEEGPTRASVAVSATIAGVQAPEALVELRRHADDDAAPRAARDGDWRVWNVDTDR</sequence>
<comment type="caution">
    <text evidence="1">The sequence shown here is derived from an EMBL/GenBank/DDBJ whole genome shotgun (WGS) entry which is preliminary data.</text>
</comment>
<dbReference type="Proteomes" id="UP001500420">
    <property type="component" value="Unassembled WGS sequence"/>
</dbReference>
<evidence type="ECO:0000313" key="2">
    <source>
        <dbReference type="Proteomes" id="UP001500420"/>
    </source>
</evidence>
<evidence type="ECO:0000313" key="1">
    <source>
        <dbReference type="EMBL" id="GAA0673622.1"/>
    </source>
</evidence>
<reference evidence="1 2" key="1">
    <citation type="journal article" date="2019" name="Int. J. Syst. Evol. Microbiol.">
        <title>The Global Catalogue of Microorganisms (GCM) 10K type strain sequencing project: providing services to taxonomists for standard genome sequencing and annotation.</title>
        <authorList>
            <consortium name="The Broad Institute Genomics Platform"/>
            <consortium name="The Broad Institute Genome Sequencing Center for Infectious Disease"/>
            <person name="Wu L."/>
            <person name="Ma J."/>
        </authorList>
    </citation>
    <scope>NUCLEOTIDE SEQUENCE [LARGE SCALE GENOMIC DNA]</scope>
    <source>
        <strain evidence="1 2">JCM 16328</strain>
    </source>
</reference>
<name>A0AAV3TB73_9EURY</name>
<gene>
    <name evidence="1" type="ORF">GCM10009020_20890</name>
</gene>
<dbReference type="EMBL" id="BAAADV010000003">
    <property type="protein sequence ID" value="GAA0673622.1"/>
    <property type="molecule type" value="Genomic_DNA"/>
</dbReference>
<keyword evidence="2" id="KW-1185">Reference proteome</keyword>
<proteinExistence type="predicted"/>